<name>A0A554VKW6_9FLAO</name>
<dbReference type="Pfam" id="PF02687">
    <property type="entry name" value="FtsX"/>
    <property type="match status" value="2"/>
</dbReference>
<feature type="transmembrane region" description="Helical" evidence="6">
    <location>
        <begin position="733"/>
        <end position="752"/>
    </location>
</feature>
<protein>
    <submittedName>
        <fullName evidence="9">FtsX-like permease family protein</fullName>
    </submittedName>
</protein>
<sequence length="804" mass="90314">MFKNYVKIAWRNLVKNKGYTIINIAGLSVGVCCFILIALFVENEFSYDHFHSKADRIYRVWQYENYGPKEDFVNTTTPVSMVEVLKTNFPEIEEGSRVFRFNSLVKGNNNEFNESIRAVDPSFFQLFDFNILKGNTANPFATANTMVLSESSAKKYFGDENPIGKSLALEFNEEIKFFEISAVVTNPPEESSIQFEILVSLENEALFFSERARESWFNVSVESYLLLQEGQSVTQLEAKFPTVIKQYLGDNYKENTFFLNLQPLTEIHLDTSLPPGFEPISNPKYSYVMGCIAFLVLLLASINFVTLAIGRSFSRATEVGVRKVLGAFRKQIIRQFWGEALLVTLIAVLVGILLSFILLNTFNDLTNKQLNLSFNISFLGIASGLVLFIALIAGIYPSIVLSKFNPMEVLRRKMGKGTSMGLFGKSLVVVQFVTSIVMLIGTLVIGRQIDYLVNKDLGYQKDTIVVVPTNMSGEQADTFGDLYIAELRKQPVVTEASRSIFSFIENGWAELGFTDSKNSYREFNFNAVDHDFLKTYNIQIKEGRDFQEGNASDAQNGVLVNETFVKAFGLQNPVGNSYDKFKIKILGVMKDFNFKSLNHSIEPLMLTINPSPVLETIENASSKYNSQPRISVRLNTQNMTTGIAVLKDTWEKINPSQEFEYSFLDEALSTQYKNEMRSKSIVNIASLLAIFIACMGLFGLATLTVARRTSEIGIRKVMGASVINIVGMVSKDFIKLVLIAILLAFPLAWWAMNEWLQGFAYSTGISWWIFVLVGITVVGITLVTVSFQSIKASLTNPVKSLRTE</sequence>
<feature type="domain" description="MacB-like periplasmic core" evidence="8">
    <location>
        <begin position="20"/>
        <end position="240"/>
    </location>
</feature>
<keyword evidence="4 6" id="KW-1133">Transmembrane helix</keyword>
<feature type="domain" description="ABC3 transporter permease C-terminal" evidence="7">
    <location>
        <begin position="683"/>
        <end position="796"/>
    </location>
</feature>
<gene>
    <name evidence="9" type="ORF">FOF46_11245</name>
</gene>
<accession>A0A554VKW6</accession>
<keyword evidence="10" id="KW-1185">Reference proteome</keyword>
<feature type="transmembrane region" description="Helical" evidence="6">
    <location>
        <begin position="21"/>
        <end position="41"/>
    </location>
</feature>
<feature type="transmembrane region" description="Helical" evidence="6">
    <location>
        <begin position="285"/>
        <end position="309"/>
    </location>
</feature>
<feature type="transmembrane region" description="Helical" evidence="6">
    <location>
        <begin position="684"/>
        <end position="706"/>
    </location>
</feature>
<dbReference type="Proteomes" id="UP000318833">
    <property type="component" value="Unassembled WGS sequence"/>
</dbReference>
<feature type="domain" description="ABC3 transporter permease C-terminal" evidence="7">
    <location>
        <begin position="291"/>
        <end position="406"/>
    </location>
</feature>
<feature type="transmembrane region" description="Helical" evidence="6">
    <location>
        <begin position="336"/>
        <end position="358"/>
    </location>
</feature>
<evidence type="ECO:0000256" key="3">
    <source>
        <dbReference type="ARBA" id="ARBA00022692"/>
    </source>
</evidence>
<evidence type="ECO:0000259" key="8">
    <source>
        <dbReference type="Pfam" id="PF12704"/>
    </source>
</evidence>
<dbReference type="OrthoDB" id="8740261at2"/>
<feature type="transmembrane region" description="Helical" evidence="6">
    <location>
        <begin position="378"/>
        <end position="401"/>
    </location>
</feature>
<keyword evidence="2" id="KW-1003">Cell membrane</keyword>
<evidence type="ECO:0000256" key="2">
    <source>
        <dbReference type="ARBA" id="ARBA00022475"/>
    </source>
</evidence>
<dbReference type="GO" id="GO:0022857">
    <property type="term" value="F:transmembrane transporter activity"/>
    <property type="evidence" value="ECO:0007669"/>
    <property type="project" value="TreeGrafter"/>
</dbReference>
<feature type="domain" description="MacB-like periplasmic core" evidence="8">
    <location>
        <begin position="435"/>
        <end position="593"/>
    </location>
</feature>
<dbReference type="Pfam" id="PF12704">
    <property type="entry name" value="MacB_PCD"/>
    <property type="match status" value="2"/>
</dbReference>
<dbReference type="GO" id="GO:0005886">
    <property type="term" value="C:plasma membrane"/>
    <property type="evidence" value="ECO:0007669"/>
    <property type="project" value="UniProtKB-SubCell"/>
</dbReference>
<feature type="transmembrane region" description="Helical" evidence="6">
    <location>
        <begin position="764"/>
        <end position="787"/>
    </location>
</feature>
<dbReference type="EMBL" id="VLNR01000020">
    <property type="protein sequence ID" value="TSE08715.1"/>
    <property type="molecule type" value="Genomic_DNA"/>
</dbReference>
<keyword evidence="3 6" id="KW-0812">Transmembrane</keyword>
<evidence type="ECO:0000256" key="1">
    <source>
        <dbReference type="ARBA" id="ARBA00004651"/>
    </source>
</evidence>
<evidence type="ECO:0000256" key="6">
    <source>
        <dbReference type="SAM" id="Phobius"/>
    </source>
</evidence>
<proteinExistence type="predicted"/>
<dbReference type="RefSeq" id="WP_143916525.1">
    <property type="nucleotide sequence ID" value="NZ_CANMIK010000023.1"/>
</dbReference>
<dbReference type="InterPro" id="IPR050250">
    <property type="entry name" value="Macrolide_Exporter_MacB"/>
</dbReference>
<dbReference type="InterPro" id="IPR003838">
    <property type="entry name" value="ABC3_permease_C"/>
</dbReference>
<dbReference type="PANTHER" id="PTHR30572">
    <property type="entry name" value="MEMBRANE COMPONENT OF TRANSPORTER-RELATED"/>
    <property type="match status" value="1"/>
</dbReference>
<dbReference type="AlphaFoldDB" id="A0A554VKW6"/>
<evidence type="ECO:0000313" key="10">
    <source>
        <dbReference type="Proteomes" id="UP000318833"/>
    </source>
</evidence>
<feature type="transmembrane region" description="Helical" evidence="6">
    <location>
        <begin position="422"/>
        <end position="445"/>
    </location>
</feature>
<evidence type="ECO:0000313" key="9">
    <source>
        <dbReference type="EMBL" id="TSE08715.1"/>
    </source>
</evidence>
<evidence type="ECO:0000259" key="7">
    <source>
        <dbReference type="Pfam" id="PF02687"/>
    </source>
</evidence>
<comment type="subcellular location">
    <subcellularLocation>
        <location evidence="1">Cell membrane</location>
        <topology evidence="1">Multi-pass membrane protein</topology>
    </subcellularLocation>
</comment>
<evidence type="ECO:0000256" key="4">
    <source>
        <dbReference type="ARBA" id="ARBA00022989"/>
    </source>
</evidence>
<evidence type="ECO:0000256" key="5">
    <source>
        <dbReference type="ARBA" id="ARBA00023136"/>
    </source>
</evidence>
<dbReference type="PANTHER" id="PTHR30572:SF18">
    <property type="entry name" value="ABC-TYPE MACROLIDE FAMILY EXPORT SYSTEM PERMEASE COMPONENT 2"/>
    <property type="match status" value="1"/>
</dbReference>
<organism evidence="9 10">
    <name type="scientific">Aquimarina algiphila</name>
    <dbReference type="NCBI Taxonomy" id="2047982"/>
    <lineage>
        <taxon>Bacteria</taxon>
        <taxon>Pseudomonadati</taxon>
        <taxon>Bacteroidota</taxon>
        <taxon>Flavobacteriia</taxon>
        <taxon>Flavobacteriales</taxon>
        <taxon>Flavobacteriaceae</taxon>
        <taxon>Aquimarina</taxon>
    </lineage>
</organism>
<keyword evidence="5 6" id="KW-0472">Membrane</keyword>
<comment type="caution">
    <text evidence="9">The sequence shown here is derived from an EMBL/GenBank/DDBJ whole genome shotgun (WGS) entry which is preliminary data.</text>
</comment>
<reference evidence="9 10" key="1">
    <citation type="submission" date="2019-07" db="EMBL/GenBank/DDBJ databases">
        <title>The draft genome sequence of Aquimarina algiphila M91.</title>
        <authorList>
            <person name="Meng X."/>
        </authorList>
    </citation>
    <scope>NUCLEOTIDE SEQUENCE [LARGE SCALE GENOMIC DNA]</scope>
    <source>
        <strain evidence="9 10">M91</strain>
    </source>
</reference>
<dbReference type="InterPro" id="IPR025857">
    <property type="entry name" value="MacB_PCD"/>
</dbReference>